<proteinExistence type="predicted"/>
<protein>
    <submittedName>
        <fullName evidence="2">Uncharacterized protein</fullName>
    </submittedName>
</protein>
<dbReference type="Proteomes" id="UP000683000">
    <property type="component" value="Unassembled WGS sequence"/>
</dbReference>
<name>A0A8I2YU38_9AGAM</name>
<sequence length="485" mass="55335">MILESWFEQLISVARPHSIWRDAAPPGSNDVPVPLSRTLLHALLHGLALLVVLRVFKRTWAKARSEPNDTTFFKPDATKGDAENKRREHGEWTPQHFDYPEVTPCAFELKDMRPVPYRPFRWGEYHVTMGIRSMPWSEWIELDSTYPVYQRVRDFRLGTRGRKAVRVLPVREDDIVKVSGGAEAAKELVYELAEYLSRRYPTSFRVTRISTSTSTIPSLGGVPLSWDGRMPICSVEVKETGAKFDLSILDGLQGVEMGEEAMKIATGLVQEDMAIMIEGSDGKYYFQAGSICTPGFWRMDDKIGMSLDDIHMSGNVPQFKEKLEMSMERFFRRMPLDKPVIRNNYFIQVVKPSDIKVTDIDPEELGWSESTNGAEDEFVHGHGHSAEPAAYIAPATLRLRTERQTLRRLPRTGAIIFGIRTYLFKMEELAEERGVAGRLASAIRSWPDDVGMYKGRKMYRDVLLRYLDERAERHGAEEGTAGYPY</sequence>
<feature type="region of interest" description="Disordered" evidence="1">
    <location>
        <begin position="71"/>
        <end position="95"/>
    </location>
</feature>
<organism evidence="2 3">
    <name type="scientific">Boletus reticuloceps</name>
    <dbReference type="NCBI Taxonomy" id="495285"/>
    <lineage>
        <taxon>Eukaryota</taxon>
        <taxon>Fungi</taxon>
        <taxon>Dikarya</taxon>
        <taxon>Basidiomycota</taxon>
        <taxon>Agaricomycotina</taxon>
        <taxon>Agaricomycetes</taxon>
        <taxon>Agaricomycetidae</taxon>
        <taxon>Boletales</taxon>
        <taxon>Boletineae</taxon>
        <taxon>Boletaceae</taxon>
        <taxon>Boletoideae</taxon>
        <taxon>Boletus</taxon>
    </lineage>
</organism>
<dbReference type="InterPro" id="IPR021848">
    <property type="entry name" value="HODM_asu-like"/>
</dbReference>
<evidence type="ECO:0000256" key="1">
    <source>
        <dbReference type="SAM" id="MobiDB-lite"/>
    </source>
</evidence>
<accession>A0A8I2YU38</accession>
<evidence type="ECO:0000313" key="2">
    <source>
        <dbReference type="EMBL" id="KAG6378401.1"/>
    </source>
</evidence>
<reference evidence="2" key="1">
    <citation type="submission" date="2021-03" db="EMBL/GenBank/DDBJ databases">
        <title>Evolutionary innovations through gain and loss of genes in the ectomycorrhizal Boletales.</title>
        <authorList>
            <person name="Wu G."/>
            <person name="Miyauchi S."/>
            <person name="Morin E."/>
            <person name="Yang Z.-L."/>
            <person name="Xu J."/>
            <person name="Martin F.M."/>
        </authorList>
    </citation>
    <scope>NUCLEOTIDE SEQUENCE</scope>
    <source>
        <strain evidence="2">BR01</strain>
    </source>
</reference>
<gene>
    <name evidence="2" type="ORF">JVT61DRAFT_12656</name>
</gene>
<dbReference type="AlphaFoldDB" id="A0A8I2YU38"/>
<dbReference type="OrthoDB" id="497541at2759"/>
<comment type="caution">
    <text evidence="2">The sequence shown here is derived from an EMBL/GenBank/DDBJ whole genome shotgun (WGS) entry which is preliminary data.</text>
</comment>
<keyword evidence="3" id="KW-1185">Reference proteome</keyword>
<dbReference type="Pfam" id="PF11927">
    <property type="entry name" value="HODM_asu-like"/>
    <property type="match status" value="1"/>
</dbReference>
<evidence type="ECO:0000313" key="3">
    <source>
        <dbReference type="Proteomes" id="UP000683000"/>
    </source>
</evidence>
<feature type="compositionally biased region" description="Basic and acidic residues" evidence="1">
    <location>
        <begin position="76"/>
        <end position="91"/>
    </location>
</feature>
<dbReference type="EMBL" id="JAGFBS010000006">
    <property type="protein sequence ID" value="KAG6378401.1"/>
    <property type="molecule type" value="Genomic_DNA"/>
</dbReference>